<gene>
    <name evidence="1" type="ORF">EZS27_010241</name>
</gene>
<dbReference type="PROSITE" id="PS51257">
    <property type="entry name" value="PROKAR_LIPOPROTEIN"/>
    <property type="match status" value="1"/>
</dbReference>
<dbReference type="Gene3D" id="2.60.40.2340">
    <property type="match status" value="2"/>
</dbReference>
<reference evidence="1" key="1">
    <citation type="submission" date="2019-03" db="EMBL/GenBank/DDBJ databases">
        <title>Single cell metagenomics reveals metabolic interactions within the superorganism composed of flagellate Streblomastix strix and complex community of Bacteroidetes bacteria on its surface.</title>
        <authorList>
            <person name="Treitli S.C."/>
            <person name="Kolisko M."/>
            <person name="Husnik F."/>
            <person name="Keeling P."/>
            <person name="Hampl V."/>
        </authorList>
    </citation>
    <scope>NUCLEOTIDE SEQUENCE</scope>
    <source>
        <strain evidence="1">STM</strain>
    </source>
</reference>
<accession>A0A5J4S9D7</accession>
<dbReference type="EMBL" id="SNRY01000352">
    <property type="protein sequence ID" value="KAA6341980.1"/>
    <property type="molecule type" value="Genomic_DNA"/>
</dbReference>
<sequence>MKTKILLLVCCLLIVACNEEANSNKQILSYTIEAGANKLEADIHGIIDEKIHIITLDSKVPVDRNLVATFDAIGNVFIGKIPQISGKTSNNYVSELTYIVLAEDGSSTTYTILSEPLQPQPQLQLNTITDFSIKITQRGISRKIQGIIDNKSSTITLRVPSNDWIDDVENAIATFTPKSTVTIGDVNQISGTTPNDYRRELIYTVTADDNSKKEYKVRLVSPQSTGLPVIRIDTENNAEIRDKENYVTATFTLSDAASPANDLKGKETGIRGRGNSTWGYPKKPYRLKFDKKVSIFGLGEAKSWVLLANYLDPTFIMNTVAFELGHRVGLPYTNHAHHVEFFLNGSYQGSYVLTEQVQVNEHRVDIDEKTDFLVELDSYYDEPIKFRTRLLQLPVNVKSPEVTSESEIEFVKTAINELEEAMFGTTSNFPERYKDLIDINSFVNFLLLNEIVRNTELKHPKSTYMYKRQGEKICMGPLWDFDWAFGYSGGGQNYFNSSTSMLHYDRNVSPDNDIGTYFFTQFFKDPKFRLEYKKRWNEVKESISDIDKFVQEKGDYLQKSAIENKEEWTHNLEHIYQINRMRTWLKERIAYLDKQINEF</sequence>
<comment type="caution">
    <text evidence="1">The sequence shown here is derived from an EMBL/GenBank/DDBJ whole genome shotgun (WGS) entry which is preliminary data.</text>
</comment>
<protein>
    <recommendedName>
        <fullName evidence="2">CotH protein</fullName>
    </recommendedName>
</protein>
<name>A0A5J4S9D7_9ZZZZ</name>
<dbReference type="InterPro" id="IPR014867">
    <property type="entry name" value="Spore_coat_CotH_CotH2/3/7"/>
</dbReference>
<evidence type="ECO:0000313" key="1">
    <source>
        <dbReference type="EMBL" id="KAA6341980.1"/>
    </source>
</evidence>
<proteinExistence type="predicted"/>
<dbReference type="AlphaFoldDB" id="A0A5J4S9D7"/>
<evidence type="ECO:0008006" key="2">
    <source>
        <dbReference type="Google" id="ProtNLM"/>
    </source>
</evidence>
<dbReference type="Pfam" id="PF08757">
    <property type="entry name" value="CotH"/>
    <property type="match status" value="1"/>
</dbReference>
<organism evidence="1">
    <name type="scientific">termite gut metagenome</name>
    <dbReference type="NCBI Taxonomy" id="433724"/>
    <lineage>
        <taxon>unclassified sequences</taxon>
        <taxon>metagenomes</taxon>
        <taxon>organismal metagenomes</taxon>
    </lineage>
</organism>